<organism evidence="1 2">
    <name type="scientific">Trapa natans</name>
    <name type="common">Water chestnut</name>
    <dbReference type="NCBI Taxonomy" id="22666"/>
    <lineage>
        <taxon>Eukaryota</taxon>
        <taxon>Viridiplantae</taxon>
        <taxon>Streptophyta</taxon>
        <taxon>Embryophyta</taxon>
        <taxon>Tracheophyta</taxon>
        <taxon>Spermatophyta</taxon>
        <taxon>Magnoliopsida</taxon>
        <taxon>eudicotyledons</taxon>
        <taxon>Gunneridae</taxon>
        <taxon>Pentapetalae</taxon>
        <taxon>rosids</taxon>
        <taxon>malvids</taxon>
        <taxon>Myrtales</taxon>
        <taxon>Lythraceae</taxon>
        <taxon>Trapa</taxon>
    </lineage>
</organism>
<sequence>MLDCHIPPVSKTGEITKHYVALDDCSAKFACNSRDVLEKDKIRHHVSVVGTSATEVSPVDGYNSIPEMEVVENCDARNLEGGYSHKLLVYLPEKKIELVQMLKLRVIKPH</sequence>
<protein>
    <submittedName>
        <fullName evidence="1">Uncharacterized protein</fullName>
    </submittedName>
</protein>
<name>A0AAN7MDH9_TRANT</name>
<dbReference type="EMBL" id="JAXQNO010000002">
    <property type="protein sequence ID" value="KAK4803172.1"/>
    <property type="molecule type" value="Genomic_DNA"/>
</dbReference>
<reference evidence="1 2" key="1">
    <citation type="journal article" date="2023" name="Hortic Res">
        <title>Pangenome of water caltrop reveals structural variations and asymmetric subgenome divergence after allopolyploidization.</title>
        <authorList>
            <person name="Zhang X."/>
            <person name="Chen Y."/>
            <person name="Wang L."/>
            <person name="Yuan Y."/>
            <person name="Fang M."/>
            <person name="Shi L."/>
            <person name="Lu R."/>
            <person name="Comes H.P."/>
            <person name="Ma Y."/>
            <person name="Chen Y."/>
            <person name="Huang G."/>
            <person name="Zhou Y."/>
            <person name="Zheng Z."/>
            <person name="Qiu Y."/>
        </authorList>
    </citation>
    <scope>NUCLEOTIDE SEQUENCE [LARGE SCALE GENOMIC DNA]</scope>
    <source>
        <strain evidence="1">F231</strain>
    </source>
</reference>
<dbReference type="Proteomes" id="UP001346149">
    <property type="component" value="Unassembled WGS sequence"/>
</dbReference>
<proteinExistence type="predicted"/>
<comment type="caution">
    <text evidence="1">The sequence shown here is derived from an EMBL/GenBank/DDBJ whole genome shotgun (WGS) entry which is preliminary data.</text>
</comment>
<gene>
    <name evidence="1" type="ORF">SAY86_001375</name>
</gene>
<keyword evidence="2" id="KW-1185">Reference proteome</keyword>
<evidence type="ECO:0000313" key="2">
    <source>
        <dbReference type="Proteomes" id="UP001346149"/>
    </source>
</evidence>
<accession>A0AAN7MDH9</accession>
<evidence type="ECO:0000313" key="1">
    <source>
        <dbReference type="EMBL" id="KAK4803172.1"/>
    </source>
</evidence>
<dbReference type="AlphaFoldDB" id="A0AAN7MDH9"/>